<dbReference type="InterPro" id="IPR029058">
    <property type="entry name" value="AB_hydrolase_fold"/>
</dbReference>
<evidence type="ECO:0000256" key="1">
    <source>
        <dbReference type="ARBA" id="ARBA00022801"/>
    </source>
</evidence>
<comment type="caution">
    <text evidence="3">The sequence shown here is derived from an EMBL/GenBank/DDBJ whole genome shotgun (WGS) entry which is preliminary data.</text>
</comment>
<feature type="domain" description="BD-FAE-like" evidence="2">
    <location>
        <begin position="62"/>
        <end position="170"/>
    </location>
</feature>
<sequence>MTQASKHTLSAEVREREYSPSSCIGGNYAPYIEEYATLSKAALNSASRHVELAYGSAAAHTLDLFLPEHGDSEPLPPLLLFIHGGYWQELSKASSLFAAPDCTQAGIAFAAIDYTLAPQASVHDMVLECRKALRWLHQHGEELGFDPQRIIVAGSSAGAHLAAMCCLRGWKDDADLPAGTPAAAVLVSGIYDLQPLIGTSINEALSLDESSALTVSPQGFDLTGFPPSIISWGEIETSEFKRQSQAFAELLDAMSVQYGTSIEMPARNHFNVILDLARPNTSLGDATRALFASLPVTFTRSK</sequence>
<evidence type="ECO:0000259" key="2">
    <source>
        <dbReference type="Pfam" id="PF20434"/>
    </source>
</evidence>
<dbReference type="Gene3D" id="3.40.50.1820">
    <property type="entry name" value="alpha/beta hydrolase"/>
    <property type="match status" value="1"/>
</dbReference>
<name>A0A8H9IL86_9BURK</name>
<dbReference type="SUPFAM" id="SSF53474">
    <property type="entry name" value="alpha/beta-Hydrolases"/>
    <property type="match status" value="1"/>
</dbReference>
<evidence type="ECO:0000313" key="4">
    <source>
        <dbReference type="Proteomes" id="UP000608923"/>
    </source>
</evidence>
<dbReference type="PANTHER" id="PTHR48081:SF33">
    <property type="entry name" value="KYNURENINE FORMAMIDASE"/>
    <property type="match status" value="1"/>
</dbReference>
<dbReference type="InterPro" id="IPR049492">
    <property type="entry name" value="BD-FAE-like_dom"/>
</dbReference>
<dbReference type="AlphaFoldDB" id="A0A8H9IL86"/>
<gene>
    <name evidence="3" type="ORF">GCM10010096_23830</name>
</gene>
<dbReference type="RefSeq" id="WP_189392758.1">
    <property type="nucleotide sequence ID" value="NZ_BMZN01000003.1"/>
</dbReference>
<dbReference type="GO" id="GO:0016787">
    <property type="term" value="F:hydrolase activity"/>
    <property type="evidence" value="ECO:0007669"/>
    <property type="project" value="UniProtKB-KW"/>
</dbReference>
<reference evidence="4" key="1">
    <citation type="journal article" date="2019" name="Int. J. Syst. Evol. Microbiol.">
        <title>The Global Catalogue of Microorganisms (GCM) 10K type strain sequencing project: providing services to taxonomists for standard genome sequencing and annotation.</title>
        <authorList>
            <consortium name="The Broad Institute Genomics Platform"/>
            <consortium name="The Broad Institute Genome Sequencing Center for Infectious Disease"/>
            <person name="Wu L."/>
            <person name="Ma J."/>
        </authorList>
    </citation>
    <scope>NUCLEOTIDE SEQUENCE [LARGE SCALE GENOMIC DNA]</scope>
    <source>
        <strain evidence="4">KCTC 42083</strain>
    </source>
</reference>
<dbReference type="Pfam" id="PF20434">
    <property type="entry name" value="BD-FAE"/>
    <property type="match status" value="1"/>
</dbReference>
<organism evidence="3 4">
    <name type="scientific">Alcaligenes pakistanensis</name>
    <dbReference type="NCBI Taxonomy" id="1482717"/>
    <lineage>
        <taxon>Bacteria</taxon>
        <taxon>Pseudomonadati</taxon>
        <taxon>Pseudomonadota</taxon>
        <taxon>Betaproteobacteria</taxon>
        <taxon>Burkholderiales</taxon>
        <taxon>Alcaligenaceae</taxon>
        <taxon>Alcaligenes</taxon>
    </lineage>
</organism>
<dbReference type="InterPro" id="IPR050300">
    <property type="entry name" value="GDXG_lipolytic_enzyme"/>
</dbReference>
<protein>
    <submittedName>
        <fullName evidence="3">Esterase</fullName>
    </submittedName>
</protein>
<keyword evidence="4" id="KW-1185">Reference proteome</keyword>
<dbReference type="PANTHER" id="PTHR48081">
    <property type="entry name" value="AB HYDROLASE SUPERFAMILY PROTEIN C4A8.06C"/>
    <property type="match status" value="1"/>
</dbReference>
<evidence type="ECO:0000313" key="3">
    <source>
        <dbReference type="EMBL" id="GHC50988.1"/>
    </source>
</evidence>
<dbReference type="Proteomes" id="UP000608923">
    <property type="component" value="Unassembled WGS sequence"/>
</dbReference>
<proteinExistence type="predicted"/>
<keyword evidence="1" id="KW-0378">Hydrolase</keyword>
<accession>A0A8H9IL86</accession>
<dbReference type="EMBL" id="BMZN01000003">
    <property type="protein sequence ID" value="GHC50988.1"/>
    <property type="molecule type" value="Genomic_DNA"/>
</dbReference>